<sequence>MQLVLWGLAHTKDNLKIMVSGFLVNTWVKMVVKNTFSGKCYTFLKEQEISLFLVYRTCIFISILFSSASFAGVSTVYESLSLRQFSYKSDAYTFPILTNINHYQLAKAGFLCLGCIVVQCFCCDKKIEPHMDMALGDLKTKCHNDGCDYIDSITHEDLCSQEIAISSMDVEEVNTKISNMQIGKQCSGAIERSNYLNDILPSFEGQPSAPSIFTPVLENSMARRDTYELCGAEDDVEDGTSSVTSVQNSNGDLNLNFGVSYGAVAASSSIELSVSAVNDALIISGPLSATVDEDNKLIIEQEGLVANECDIDGDTLIASNVQVNVINATVVANEDAVYLDALHRLYMTTSTLDTEQQQIWEGFHSRLTKHDVYQLGLSFDMKDAGSLFPVIRRDVRYCYRFCDAQELKECFLNCDRFLALSLMLEMDRKLALEVKVSDSSSYAELLHSFKKTHLSYLVSKSGKMVLGGCDKEIQDVISNTGKIISGVDVVDNDIGALLLVAPRFLLLESKATIAELSNLVYNLSKMFCEQTLLYKIYSCLKIQGHRTLFSVILAKMTLMPSDKEIAFLISQHVSSIYLWSLLERIKNNNSVPEFVCPNSVEQYYSVENMKRIIWESAMSVFSGKKKLKMKIKNLARVVGEECRIVGIDSKLEECFKCFKENFAAYYLLELTDKDSFKMLFPGGEFRSVCVQTKKELVEYDYCNICTKRLEVDKTKMIGLTSCNHFIDARFGGNCLELCGARCPLCRKDFKDPFAYIYSGEGAEIQRLNEIVELPVDKEAENSNRDDDSTCSTSCCSIL</sequence>
<keyword evidence="1" id="KW-1133">Transmembrane helix</keyword>
<comment type="caution">
    <text evidence="3">The sequence shown here is derived from an EMBL/GenBank/DDBJ whole genome shotgun (WGS) entry which is preliminary data.</text>
</comment>
<evidence type="ECO:0000313" key="4">
    <source>
        <dbReference type="Proteomes" id="UP001178148"/>
    </source>
</evidence>
<dbReference type="PROSITE" id="PS50089">
    <property type="entry name" value="ZF_RING_2"/>
    <property type="match status" value="1"/>
</dbReference>
<proteinExistence type="predicted"/>
<dbReference type="SUPFAM" id="SSF57924">
    <property type="entry name" value="Inhibitor of apoptosis (IAP) repeat"/>
    <property type="match status" value="1"/>
</dbReference>
<gene>
    <name evidence="3" type="ORF">QS748_11275</name>
</gene>
<dbReference type="InterPro" id="IPR001370">
    <property type="entry name" value="BIR_rpt"/>
</dbReference>
<dbReference type="InterPro" id="IPR001841">
    <property type="entry name" value="Znf_RING"/>
</dbReference>
<keyword evidence="1" id="KW-0812">Transmembrane</keyword>
<feature type="transmembrane region" description="Helical" evidence="1">
    <location>
        <begin position="53"/>
        <end position="77"/>
    </location>
</feature>
<dbReference type="Proteomes" id="UP001178148">
    <property type="component" value="Unassembled WGS sequence"/>
</dbReference>
<dbReference type="InterPro" id="IPR041690">
    <property type="entry name" value="Cadherin_5"/>
</dbReference>
<protein>
    <submittedName>
        <fullName evidence="3">Cadherin-like domain-containing protein</fullName>
    </submittedName>
</protein>
<evidence type="ECO:0000256" key="1">
    <source>
        <dbReference type="SAM" id="Phobius"/>
    </source>
</evidence>
<dbReference type="PROSITE" id="PS50143">
    <property type="entry name" value="BIR_REPEAT_2"/>
    <property type="match status" value="1"/>
</dbReference>
<feature type="domain" description="RING-type" evidence="2">
    <location>
        <begin position="702"/>
        <end position="746"/>
    </location>
</feature>
<reference evidence="3 4" key="1">
    <citation type="journal article" date="2023" name="bioRxiv">
        <title>An intranuclear bacterial parasite of deep-sea mussels expresses apoptosis inhibitors acquired from its host.</title>
        <authorList>
            <person name="Gonzalez Porras M.A."/>
            <person name="Assie A."/>
            <person name="Tietjen M."/>
            <person name="Violette M."/>
            <person name="Kleiner M."/>
            <person name="Gruber-Vodicka H."/>
            <person name="Dubilier N."/>
            <person name="Leisch N."/>
        </authorList>
    </citation>
    <scope>NUCLEOTIDE SEQUENCE [LARGE SCALE GENOMIC DNA]</scope>
    <source>
        <strain evidence="3">IAP13</strain>
    </source>
</reference>
<dbReference type="EMBL" id="JASXSV010000019">
    <property type="protein sequence ID" value="MDP0589727.1"/>
    <property type="molecule type" value="Genomic_DNA"/>
</dbReference>
<evidence type="ECO:0000259" key="2">
    <source>
        <dbReference type="PROSITE" id="PS50089"/>
    </source>
</evidence>
<dbReference type="Pfam" id="PF17892">
    <property type="entry name" value="Cadherin_5"/>
    <property type="match status" value="1"/>
</dbReference>
<evidence type="ECO:0000313" key="3">
    <source>
        <dbReference type="EMBL" id="MDP0589727.1"/>
    </source>
</evidence>
<keyword evidence="1" id="KW-0472">Membrane</keyword>
<dbReference type="AlphaFoldDB" id="A0AA90NN93"/>
<accession>A0AA90NN93</accession>
<name>A0AA90NN93_9GAMM</name>
<keyword evidence="4" id="KW-1185">Reference proteome</keyword>
<feature type="transmembrane region" description="Helical" evidence="1">
    <location>
        <begin position="15"/>
        <end position="32"/>
    </location>
</feature>
<organism evidence="3 4">
    <name type="scientific">Candidatus Endonucleibacter bathymodioli</name>
    <dbReference type="NCBI Taxonomy" id="539814"/>
    <lineage>
        <taxon>Bacteria</taxon>
        <taxon>Pseudomonadati</taxon>
        <taxon>Pseudomonadota</taxon>
        <taxon>Gammaproteobacteria</taxon>
        <taxon>Oceanospirillales</taxon>
        <taxon>Endozoicomonadaceae</taxon>
        <taxon>Candidatus Endonucleibacter</taxon>
    </lineage>
</organism>